<dbReference type="RefSeq" id="WP_093193740.1">
    <property type="nucleotide sequence ID" value="NZ_FNEV01000005.1"/>
</dbReference>
<feature type="region of interest" description="Disordered" evidence="1">
    <location>
        <begin position="134"/>
        <end position="157"/>
    </location>
</feature>
<accession>A0A1G8TX71</accession>
<evidence type="ECO:0000256" key="2">
    <source>
        <dbReference type="SAM" id="Phobius"/>
    </source>
</evidence>
<feature type="transmembrane region" description="Helical" evidence="2">
    <location>
        <begin position="338"/>
        <end position="356"/>
    </location>
</feature>
<feature type="transmembrane region" description="Helical" evidence="2">
    <location>
        <begin position="220"/>
        <end position="241"/>
    </location>
</feature>
<keyword evidence="2" id="KW-1133">Transmembrane helix</keyword>
<feature type="transmembrane region" description="Helical" evidence="2">
    <location>
        <begin position="295"/>
        <end position="318"/>
    </location>
</feature>
<name>A0A1G8TX71_9BACI</name>
<keyword evidence="2" id="KW-0472">Membrane</keyword>
<keyword evidence="4" id="KW-1185">Reference proteome</keyword>
<evidence type="ECO:0000256" key="1">
    <source>
        <dbReference type="SAM" id="MobiDB-lite"/>
    </source>
</evidence>
<keyword evidence="2" id="KW-0812">Transmembrane</keyword>
<feature type="transmembrane region" description="Helical" evidence="2">
    <location>
        <begin position="253"/>
        <end position="275"/>
    </location>
</feature>
<organism evidence="3 4">
    <name type="scientific">Salimicrobium halophilum</name>
    <dbReference type="NCBI Taxonomy" id="86666"/>
    <lineage>
        <taxon>Bacteria</taxon>
        <taxon>Bacillati</taxon>
        <taxon>Bacillota</taxon>
        <taxon>Bacilli</taxon>
        <taxon>Bacillales</taxon>
        <taxon>Bacillaceae</taxon>
        <taxon>Salimicrobium</taxon>
    </lineage>
</organism>
<dbReference type="EMBL" id="FNEV01000005">
    <property type="protein sequence ID" value="SDJ46037.1"/>
    <property type="molecule type" value="Genomic_DNA"/>
</dbReference>
<evidence type="ECO:0000313" key="4">
    <source>
        <dbReference type="Proteomes" id="UP000199225"/>
    </source>
</evidence>
<dbReference type="Proteomes" id="UP000199225">
    <property type="component" value="Unassembled WGS sequence"/>
</dbReference>
<evidence type="ECO:0000313" key="3">
    <source>
        <dbReference type="EMBL" id="SDJ46037.1"/>
    </source>
</evidence>
<proteinExistence type="predicted"/>
<sequence>MDTHRKIIGIVAAPGYSDRIGAGLEEAMPELLDYYVDHSTEWIVESDIDSLTGVTEKTEEVIASLLEKKEDRGWDMAICLTDLPLLYEGKLVIAEANEQRGAGLISLPGLGATPLIKRLREAVLHLISEMHDGSTDEQRKRVGERWERKSTPPSTLKKKDPMMLIRKRGFDRLSPIYRSVTNDEDNNIDVRFHVESRPRGALRMVTGMVRANRPWRMFPSFFRMVAASFGIGSFCLVFPTLWMLSNHYTVPRIAGLALMATGLLTVWLIAAHKLWEKPKEAHSAYLSRLYNGTTLLTLLTGVLFYYVLLYICFQGMVLLMVPLDTVDSEVTGELKPKAYIYMAWITASVSTILGALGSTLEKEETVLDGTYGYRQKERYEWAKEQEKKNG</sequence>
<dbReference type="STRING" id="86666.SAMN04490247_2016"/>
<gene>
    <name evidence="3" type="ORF">SAMN04490247_2016</name>
</gene>
<dbReference type="OrthoDB" id="8477132at2"/>
<dbReference type="AlphaFoldDB" id="A0A1G8TX71"/>
<feature type="compositionally biased region" description="Basic and acidic residues" evidence="1">
    <location>
        <begin position="134"/>
        <end position="150"/>
    </location>
</feature>
<evidence type="ECO:0008006" key="5">
    <source>
        <dbReference type="Google" id="ProtNLM"/>
    </source>
</evidence>
<reference evidence="4" key="1">
    <citation type="submission" date="2016-10" db="EMBL/GenBank/DDBJ databases">
        <authorList>
            <person name="Varghese N."/>
            <person name="Submissions S."/>
        </authorList>
    </citation>
    <scope>NUCLEOTIDE SEQUENCE [LARGE SCALE GENOMIC DNA]</scope>
    <source>
        <strain evidence="4">DSM 4771</strain>
    </source>
</reference>
<protein>
    <recommendedName>
        <fullName evidence="5">5,10-methylene-tetrahydrofolate dehydrogenase</fullName>
    </recommendedName>
</protein>